<accession>A0AAW1RC98</accession>
<evidence type="ECO:0000256" key="2">
    <source>
        <dbReference type="PROSITE-ProRule" id="PRU00708"/>
    </source>
</evidence>
<gene>
    <name evidence="5" type="ORF">WJX81_004619</name>
</gene>
<evidence type="ECO:0000259" key="4">
    <source>
        <dbReference type="Pfam" id="PF17177"/>
    </source>
</evidence>
<evidence type="ECO:0000313" key="5">
    <source>
        <dbReference type="EMBL" id="KAK9831438.1"/>
    </source>
</evidence>
<feature type="compositionally biased region" description="Low complexity" evidence="3">
    <location>
        <begin position="429"/>
        <end position="438"/>
    </location>
</feature>
<comment type="caution">
    <text evidence="5">The sequence shown here is derived from an EMBL/GenBank/DDBJ whole genome shotgun (WGS) entry which is preliminary data.</text>
</comment>
<dbReference type="NCBIfam" id="TIGR00756">
    <property type="entry name" value="PPR"/>
    <property type="match status" value="6"/>
</dbReference>
<feature type="region of interest" description="Disordered" evidence="3">
    <location>
        <begin position="415"/>
        <end position="478"/>
    </location>
</feature>
<feature type="repeat" description="PPR" evidence="2">
    <location>
        <begin position="385"/>
        <end position="415"/>
    </location>
</feature>
<evidence type="ECO:0000256" key="3">
    <source>
        <dbReference type="SAM" id="MobiDB-lite"/>
    </source>
</evidence>
<dbReference type="AlphaFoldDB" id="A0AAW1RC98"/>
<evidence type="ECO:0000313" key="6">
    <source>
        <dbReference type="Proteomes" id="UP001445335"/>
    </source>
</evidence>
<reference evidence="5 6" key="1">
    <citation type="journal article" date="2024" name="Nat. Commun.">
        <title>Phylogenomics reveals the evolutionary origins of lichenization in chlorophyte algae.</title>
        <authorList>
            <person name="Puginier C."/>
            <person name="Libourel C."/>
            <person name="Otte J."/>
            <person name="Skaloud P."/>
            <person name="Haon M."/>
            <person name="Grisel S."/>
            <person name="Petersen M."/>
            <person name="Berrin J.G."/>
            <person name="Delaux P.M."/>
            <person name="Dal Grande F."/>
            <person name="Keller J."/>
        </authorList>
    </citation>
    <scope>NUCLEOTIDE SEQUENCE [LARGE SCALE GENOMIC DNA]</scope>
    <source>
        <strain evidence="5 6">SAG 245.80</strain>
    </source>
</reference>
<feature type="repeat" description="PPR" evidence="2">
    <location>
        <begin position="274"/>
        <end position="304"/>
    </location>
</feature>
<dbReference type="PROSITE" id="PS51375">
    <property type="entry name" value="PPR"/>
    <property type="match status" value="8"/>
</dbReference>
<dbReference type="Pfam" id="PF17177">
    <property type="entry name" value="PPR_long"/>
    <property type="match status" value="1"/>
</dbReference>
<dbReference type="PANTHER" id="PTHR47936">
    <property type="entry name" value="PPR_LONG DOMAIN-CONTAINING PROTEIN"/>
    <property type="match status" value="1"/>
</dbReference>
<keyword evidence="1" id="KW-0677">Repeat</keyword>
<keyword evidence="6" id="KW-1185">Reference proteome</keyword>
<dbReference type="InterPro" id="IPR011990">
    <property type="entry name" value="TPR-like_helical_dom_sf"/>
</dbReference>
<dbReference type="Pfam" id="PF13041">
    <property type="entry name" value="PPR_2"/>
    <property type="match status" value="2"/>
</dbReference>
<feature type="repeat" description="PPR" evidence="2">
    <location>
        <begin position="315"/>
        <end position="349"/>
    </location>
</feature>
<feature type="repeat" description="PPR" evidence="2">
    <location>
        <begin position="133"/>
        <end position="167"/>
    </location>
</feature>
<feature type="region of interest" description="Disordered" evidence="3">
    <location>
        <begin position="1"/>
        <end position="26"/>
    </location>
</feature>
<proteinExistence type="predicted"/>
<dbReference type="InterPro" id="IPR033443">
    <property type="entry name" value="PROP1-like_PPR_dom"/>
</dbReference>
<sequence length="611" mass="64966">MPHKPRTGAMHATATTSTASRVQPEPRRGKLVNYLGLAVLALRDRESPGAVLEGQALSNREITKLLTYLGVRKAPERALAVFNWLDAQPDFSTGDAYHYVALMSAFTRRGGSSNAAQALALFDRMLRAGVAPDLFSFNAAISAAGKAGAWERALALLGQMRERGVQPDVVTFSSLIAACQACGGRWQAALALLDQMQAEGVAPNVQTYTAVIIVLAHAGQAERAMQMFRRMEIADVRADLVAYNAIMTAHARGGHWEQAWAVLSAMRAAGVAPNTRSYNALVAACDRGGQPERALEVLRRMQRAAEDMNGHVAPTLVTYNSAISACAKAGMWAEARGLADAMAAARIAPDMFTLSALVAAADAAGQWRAAVEEVERFRAAGGRPNTVAYNALMKALARHGEWRAALRLFNRMRAGTGQASAHSQPGRAPPGNNNPGEGFMAHNQLGPRAEPGGLNKGGTTDPSRVPPPQGALGTDAPPDGVSYTLAAAICTRNQLWQQVLDLHRESEAAGLRATPRMLECVLTAAEQLSLWSKADQAWRELQADGDAQVVDPLAAATRRVVYALPAQVAAPLVASAHAAINSGRAARRWISRGPGEGYYEAAPGDLEDEID</sequence>
<name>A0AAW1RC98_9CHLO</name>
<dbReference type="Pfam" id="PF01535">
    <property type="entry name" value="PPR"/>
    <property type="match status" value="1"/>
</dbReference>
<evidence type="ECO:0000256" key="1">
    <source>
        <dbReference type="ARBA" id="ARBA00022737"/>
    </source>
</evidence>
<feature type="repeat" description="PPR" evidence="2">
    <location>
        <begin position="204"/>
        <end position="238"/>
    </location>
</feature>
<feature type="repeat" description="PPR" evidence="2">
    <location>
        <begin position="168"/>
        <end position="203"/>
    </location>
</feature>
<feature type="repeat" description="PPR" evidence="2">
    <location>
        <begin position="239"/>
        <end position="273"/>
    </location>
</feature>
<dbReference type="InterPro" id="IPR002885">
    <property type="entry name" value="PPR_rpt"/>
</dbReference>
<organism evidence="5 6">
    <name type="scientific">Elliptochloris bilobata</name>
    <dbReference type="NCBI Taxonomy" id="381761"/>
    <lineage>
        <taxon>Eukaryota</taxon>
        <taxon>Viridiplantae</taxon>
        <taxon>Chlorophyta</taxon>
        <taxon>core chlorophytes</taxon>
        <taxon>Trebouxiophyceae</taxon>
        <taxon>Trebouxiophyceae incertae sedis</taxon>
        <taxon>Elliptochloris clade</taxon>
        <taxon>Elliptochloris</taxon>
    </lineage>
</organism>
<dbReference type="Gene3D" id="1.25.40.10">
    <property type="entry name" value="Tetratricopeptide repeat domain"/>
    <property type="match status" value="3"/>
</dbReference>
<dbReference type="EMBL" id="JALJOU010000046">
    <property type="protein sequence ID" value="KAK9831438.1"/>
    <property type="molecule type" value="Genomic_DNA"/>
</dbReference>
<protein>
    <recommendedName>
        <fullName evidence="4">PROP1-like PPR domain-containing protein</fullName>
    </recommendedName>
</protein>
<dbReference type="Proteomes" id="UP001445335">
    <property type="component" value="Unassembled WGS sequence"/>
</dbReference>
<feature type="domain" description="PROP1-like PPR" evidence="4">
    <location>
        <begin position="189"/>
        <end position="304"/>
    </location>
</feature>
<dbReference type="SUPFAM" id="SSF48452">
    <property type="entry name" value="TPR-like"/>
    <property type="match status" value="1"/>
</dbReference>
<feature type="repeat" description="PPR" evidence="2">
    <location>
        <begin position="95"/>
        <end position="132"/>
    </location>
</feature>
<dbReference type="PANTHER" id="PTHR47936:SF1">
    <property type="entry name" value="PENTATRICOPEPTIDE REPEAT-CONTAINING PROTEIN GUN1, CHLOROPLASTIC"/>
    <property type="match status" value="1"/>
</dbReference>